<comment type="catalytic activity">
    <reaction evidence="7">
        <text>a quinone + NADH + H(+) = a quinol + NAD(+)</text>
        <dbReference type="Rhea" id="RHEA:46160"/>
        <dbReference type="ChEBI" id="CHEBI:15378"/>
        <dbReference type="ChEBI" id="CHEBI:24646"/>
        <dbReference type="ChEBI" id="CHEBI:57540"/>
        <dbReference type="ChEBI" id="CHEBI:57945"/>
        <dbReference type="ChEBI" id="CHEBI:132124"/>
        <dbReference type="EC" id="1.6.5.9"/>
    </reaction>
</comment>
<keyword evidence="5 10" id="KW-0560">Oxidoreductase</keyword>
<evidence type="ECO:0000256" key="6">
    <source>
        <dbReference type="ARBA" id="ARBA00023027"/>
    </source>
</evidence>
<evidence type="ECO:0000256" key="1">
    <source>
        <dbReference type="ARBA" id="ARBA00005272"/>
    </source>
</evidence>
<keyword evidence="3" id="KW-0285">Flavoprotein</keyword>
<proteinExistence type="inferred from homology"/>
<keyword evidence="8" id="KW-0812">Transmembrane</keyword>
<gene>
    <name evidence="10" type="ORF">SOO65_04505</name>
</gene>
<dbReference type="PANTHER" id="PTHR43706">
    <property type="entry name" value="NADH DEHYDROGENASE"/>
    <property type="match status" value="1"/>
</dbReference>
<dbReference type="EC" id="1.6.5.9" evidence="2"/>
<name>A0AAX4HRS5_9BACT</name>
<comment type="similarity">
    <text evidence="1">Belongs to the NADH dehydrogenase family.</text>
</comment>
<dbReference type="PRINTS" id="PR00368">
    <property type="entry name" value="FADPNR"/>
</dbReference>
<protein>
    <recommendedName>
        <fullName evidence="2">NADH:ubiquinone reductase (non-electrogenic)</fullName>
        <ecNumber evidence="2">1.6.5.9</ecNumber>
    </recommendedName>
</protein>
<dbReference type="RefSeq" id="WP_321397613.1">
    <property type="nucleotide sequence ID" value="NZ_CP139487.1"/>
</dbReference>
<organism evidence="10 11">
    <name type="scientific">Peredibacter starrii</name>
    <dbReference type="NCBI Taxonomy" id="28202"/>
    <lineage>
        <taxon>Bacteria</taxon>
        <taxon>Pseudomonadati</taxon>
        <taxon>Bdellovibrionota</taxon>
        <taxon>Bacteriovoracia</taxon>
        <taxon>Bacteriovoracales</taxon>
        <taxon>Bacteriovoracaceae</taxon>
        <taxon>Peredibacter</taxon>
    </lineage>
</organism>
<evidence type="ECO:0000256" key="8">
    <source>
        <dbReference type="SAM" id="Phobius"/>
    </source>
</evidence>
<keyword evidence="4" id="KW-0274">FAD</keyword>
<accession>A0AAX4HRS5</accession>
<feature type="transmembrane region" description="Helical" evidence="8">
    <location>
        <begin position="365"/>
        <end position="385"/>
    </location>
</feature>
<dbReference type="GO" id="GO:0050136">
    <property type="term" value="F:NADH dehydrogenase (quinone) (non-electrogenic) activity"/>
    <property type="evidence" value="ECO:0007669"/>
    <property type="project" value="UniProtKB-EC"/>
</dbReference>
<dbReference type="InterPro" id="IPR036188">
    <property type="entry name" value="FAD/NAD-bd_sf"/>
</dbReference>
<dbReference type="KEGG" id="psti:SOO65_04505"/>
<evidence type="ECO:0000256" key="2">
    <source>
        <dbReference type="ARBA" id="ARBA00012637"/>
    </source>
</evidence>
<keyword evidence="8" id="KW-0472">Membrane</keyword>
<evidence type="ECO:0000313" key="10">
    <source>
        <dbReference type="EMBL" id="WPU65999.1"/>
    </source>
</evidence>
<dbReference type="Gene3D" id="3.50.50.100">
    <property type="match status" value="1"/>
</dbReference>
<reference evidence="10 11" key="1">
    <citation type="submission" date="2023-11" db="EMBL/GenBank/DDBJ databases">
        <title>Peredibacter starrii A3.12.</title>
        <authorList>
            <person name="Mitchell R.J."/>
        </authorList>
    </citation>
    <scope>NUCLEOTIDE SEQUENCE [LARGE SCALE GENOMIC DNA]</scope>
    <source>
        <strain evidence="10 11">A3.12</strain>
    </source>
</reference>
<feature type="domain" description="FAD/NAD(P)-binding" evidence="9">
    <location>
        <begin position="5"/>
        <end position="323"/>
    </location>
</feature>
<evidence type="ECO:0000256" key="3">
    <source>
        <dbReference type="ARBA" id="ARBA00022630"/>
    </source>
</evidence>
<dbReference type="SUPFAM" id="SSF51905">
    <property type="entry name" value="FAD/NAD(P)-binding domain"/>
    <property type="match status" value="2"/>
</dbReference>
<evidence type="ECO:0000256" key="5">
    <source>
        <dbReference type="ARBA" id="ARBA00023002"/>
    </source>
</evidence>
<keyword evidence="8" id="KW-1133">Transmembrane helix</keyword>
<dbReference type="PRINTS" id="PR00411">
    <property type="entry name" value="PNDRDTASEI"/>
</dbReference>
<evidence type="ECO:0000256" key="7">
    <source>
        <dbReference type="ARBA" id="ARBA00047599"/>
    </source>
</evidence>
<dbReference type="AlphaFoldDB" id="A0AAX4HRS5"/>
<dbReference type="InterPro" id="IPR023753">
    <property type="entry name" value="FAD/NAD-binding_dom"/>
</dbReference>
<dbReference type="Pfam" id="PF07992">
    <property type="entry name" value="Pyr_redox_2"/>
    <property type="match status" value="1"/>
</dbReference>
<evidence type="ECO:0000256" key="4">
    <source>
        <dbReference type="ARBA" id="ARBA00022827"/>
    </source>
</evidence>
<keyword evidence="6" id="KW-0520">NAD</keyword>
<dbReference type="InterPro" id="IPR045024">
    <property type="entry name" value="NDH-2"/>
</dbReference>
<dbReference type="Proteomes" id="UP001324634">
    <property type="component" value="Chromosome"/>
</dbReference>
<dbReference type="EMBL" id="CP139487">
    <property type="protein sequence ID" value="WPU65999.1"/>
    <property type="molecule type" value="Genomic_DNA"/>
</dbReference>
<keyword evidence="11" id="KW-1185">Reference proteome</keyword>
<sequence>MKTPHIVVIGGGFGGLAAVKALVKSKNLRITLIDKRNYHLFQPLLYQVAMAGLSPAEIAYPLRSLLASHDQVEILLGEVKEINKEEKWIQTDTNKIHFDYLILACGSTYTYFNSPQWEPFAPGLKNIMQATEIRRRVFLAFEKAERETDKIKQEFYTTFVVVGGGPTGVELAGTLGEITRYSILRDFDHIKPQQTKIILIEAGPKILPTMTEELSREAVRELGELGVEVRVNSKVSEINENGIKAGDEFIESATILWAAGVAANPLNKKLGVELDRQGRIIVNRDLSVPGHSAIFVIGDQAHYEWGAEKKPLPGLAPVAMQQGRFVAKYIRNQLEGRKLPEFRYVDKGQMATVGRSRAVAMYKDIEIHGFVAWMAWLFVHIYYLIGFKNRLFVLFQWAWMYLTNRRGARLIIEKE</sequence>
<dbReference type="PANTHER" id="PTHR43706:SF47">
    <property type="entry name" value="EXTERNAL NADH-UBIQUINONE OXIDOREDUCTASE 1, MITOCHONDRIAL-RELATED"/>
    <property type="match status" value="1"/>
</dbReference>
<evidence type="ECO:0000259" key="9">
    <source>
        <dbReference type="Pfam" id="PF07992"/>
    </source>
</evidence>
<evidence type="ECO:0000313" key="11">
    <source>
        <dbReference type="Proteomes" id="UP001324634"/>
    </source>
</evidence>